<comment type="caution">
    <text evidence="13">The sequence shown here is derived from an EMBL/GenBank/DDBJ whole genome shotgun (WGS) entry which is preliminary data.</text>
</comment>
<dbReference type="InterPro" id="IPR013210">
    <property type="entry name" value="LRR_N_plant-typ"/>
</dbReference>
<dbReference type="Gene3D" id="3.80.10.10">
    <property type="entry name" value="Ribonuclease Inhibitor"/>
    <property type="match status" value="1"/>
</dbReference>
<proteinExistence type="inferred from homology"/>
<dbReference type="Proteomes" id="UP000325081">
    <property type="component" value="Unassembled WGS sequence"/>
</dbReference>
<dbReference type="GO" id="GO:0016020">
    <property type="term" value="C:membrane"/>
    <property type="evidence" value="ECO:0007669"/>
    <property type="project" value="UniProtKB-SubCell"/>
</dbReference>
<feature type="signal peptide" evidence="11">
    <location>
        <begin position="1"/>
        <end position="24"/>
    </location>
</feature>
<dbReference type="GO" id="GO:0004672">
    <property type="term" value="F:protein kinase activity"/>
    <property type="evidence" value="ECO:0007669"/>
    <property type="project" value="InterPro"/>
</dbReference>
<gene>
    <name evidence="13" type="ORF">STAS_16732</name>
</gene>
<evidence type="ECO:0000256" key="9">
    <source>
        <dbReference type="SAM" id="MobiDB-lite"/>
    </source>
</evidence>
<dbReference type="OrthoDB" id="781280at2759"/>
<keyword evidence="13" id="KW-0808">Transferase</keyword>
<dbReference type="Pfam" id="PF13855">
    <property type="entry name" value="LRR_8"/>
    <property type="match status" value="1"/>
</dbReference>
<dbReference type="InterPro" id="IPR046959">
    <property type="entry name" value="PRK1-6/SRF4-like"/>
</dbReference>
<dbReference type="InterPro" id="IPR001245">
    <property type="entry name" value="Ser-Thr/Tyr_kinase_cat_dom"/>
</dbReference>
<comment type="subcellular location">
    <subcellularLocation>
        <location evidence="1">Membrane</location>
        <topology evidence="1">Single-pass membrane protein</topology>
    </subcellularLocation>
</comment>
<dbReference type="SUPFAM" id="SSF52058">
    <property type="entry name" value="L domain-like"/>
    <property type="match status" value="1"/>
</dbReference>
<keyword evidence="14" id="KW-1185">Reference proteome</keyword>
<evidence type="ECO:0000256" key="11">
    <source>
        <dbReference type="SAM" id="SignalP"/>
    </source>
</evidence>
<feature type="region of interest" description="Disordered" evidence="9">
    <location>
        <begin position="292"/>
        <end position="319"/>
    </location>
</feature>
<dbReference type="PROSITE" id="PS51450">
    <property type="entry name" value="LRR"/>
    <property type="match status" value="2"/>
</dbReference>
<feature type="region of interest" description="Disordered" evidence="9">
    <location>
        <begin position="230"/>
        <end position="254"/>
    </location>
</feature>
<comment type="similarity">
    <text evidence="2">Belongs to the RLP family.</text>
</comment>
<accession>A0A5A7Q6K5</accession>
<reference evidence="14" key="1">
    <citation type="journal article" date="2019" name="Curr. Biol.">
        <title>Genome Sequence of Striga asiatica Provides Insight into the Evolution of Plant Parasitism.</title>
        <authorList>
            <person name="Yoshida S."/>
            <person name="Kim S."/>
            <person name="Wafula E.K."/>
            <person name="Tanskanen J."/>
            <person name="Kim Y.M."/>
            <person name="Honaas L."/>
            <person name="Yang Z."/>
            <person name="Spallek T."/>
            <person name="Conn C.E."/>
            <person name="Ichihashi Y."/>
            <person name="Cheong K."/>
            <person name="Cui S."/>
            <person name="Der J.P."/>
            <person name="Gundlach H."/>
            <person name="Jiao Y."/>
            <person name="Hori C."/>
            <person name="Ishida J.K."/>
            <person name="Kasahara H."/>
            <person name="Kiba T."/>
            <person name="Kim M.S."/>
            <person name="Koo N."/>
            <person name="Laohavisit A."/>
            <person name="Lee Y.H."/>
            <person name="Lumba S."/>
            <person name="McCourt P."/>
            <person name="Mortimer J.C."/>
            <person name="Mutuku J.M."/>
            <person name="Nomura T."/>
            <person name="Sasaki-Sekimoto Y."/>
            <person name="Seto Y."/>
            <person name="Wang Y."/>
            <person name="Wakatake T."/>
            <person name="Sakakibara H."/>
            <person name="Demura T."/>
            <person name="Yamaguchi S."/>
            <person name="Yoneyama K."/>
            <person name="Manabe R.I."/>
            <person name="Nelson D.C."/>
            <person name="Schulman A.H."/>
            <person name="Timko M.P."/>
            <person name="dePamphilis C.W."/>
            <person name="Choi D."/>
            <person name="Shirasu K."/>
        </authorList>
    </citation>
    <scope>NUCLEOTIDE SEQUENCE [LARGE SCALE GENOMIC DNA]</scope>
    <source>
        <strain evidence="14">cv. UVA1</strain>
    </source>
</reference>
<keyword evidence="6 10" id="KW-1133">Transmembrane helix</keyword>
<dbReference type="Gene3D" id="1.10.510.10">
    <property type="entry name" value="Transferase(Phosphotransferase) domain 1"/>
    <property type="match status" value="1"/>
</dbReference>
<dbReference type="PANTHER" id="PTHR48007">
    <property type="entry name" value="LEUCINE-RICH REPEAT RECEPTOR-LIKE PROTEIN KINASE PXC1"/>
    <property type="match status" value="1"/>
</dbReference>
<dbReference type="AlphaFoldDB" id="A0A5A7Q6K5"/>
<dbReference type="InterPro" id="IPR001611">
    <property type="entry name" value="Leu-rich_rpt"/>
</dbReference>
<evidence type="ECO:0000256" key="5">
    <source>
        <dbReference type="ARBA" id="ARBA00022737"/>
    </source>
</evidence>
<keyword evidence="5" id="KW-0677">Repeat</keyword>
<evidence type="ECO:0000256" key="7">
    <source>
        <dbReference type="ARBA" id="ARBA00023136"/>
    </source>
</evidence>
<dbReference type="EMBL" id="BKCP01005816">
    <property type="protein sequence ID" value="GER40087.1"/>
    <property type="molecule type" value="Genomic_DNA"/>
</dbReference>
<keyword evidence="11" id="KW-0732">Signal</keyword>
<evidence type="ECO:0000256" key="4">
    <source>
        <dbReference type="ARBA" id="ARBA00022692"/>
    </source>
</evidence>
<dbReference type="InterPro" id="IPR011009">
    <property type="entry name" value="Kinase-like_dom_sf"/>
</dbReference>
<feature type="domain" description="Protein kinase" evidence="12">
    <location>
        <begin position="343"/>
        <end position="614"/>
    </location>
</feature>
<evidence type="ECO:0000256" key="3">
    <source>
        <dbReference type="ARBA" id="ARBA00022614"/>
    </source>
</evidence>
<evidence type="ECO:0000256" key="10">
    <source>
        <dbReference type="SAM" id="Phobius"/>
    </source>
</evidence>
<dbReference type="Pfam" id="PF08263">
    <property type="entry name" value="LRRNT_2"/>
    <property type="match status" value="1"/>
</dbReference>
<dbReference type="Pfam" id="PF07714">
    <property type="entry name" value="PK_Tyr_Ser-Thr"/>
    <property type="match status" value="1"/>
</dbReference>
<evidence type="ECO:0000313" key="13">
    <source>
        <dbReference type="EMBL" id="GER40087.1"/>
    </source>
</evidence>
<feature type="chain" id="PRO_5022870111" evidence="11">
    <location>
        <begin position="25"/>
        <end position="634"/>
    </location>
</feature>
<dbReference type="InterPro" id="IPR032675">
    <property type="entry name" value="LRR_dom_sf"/>
</dbReference>
<dbReference type="PANTHER" id="PTHR48007:SF4">
    <property type="entry name" value="LEUCINE-RICH REPEAT RECEPTOR-LIKE PROTEIN KINASE PXC1"/>
    <property type="match status" value="1"/>
</dbReference>
<organism evidence="13 14">
    <name type="scientific">Striga asiatica</name>
    <name type="common">Asiatic witchweed</name>
    <name type="synonym">Buchnera asiatica</name>
    <dbReference type="NCBI Taxonomy" id="4170"/>
    <lineage>
        <taxon>Eukaryota</taxon>
        <taxon>Viridiplantae</taxon>
        <taxon>Streptophyta</taxon>
        <taxon>Embryophyta</taxon>
        <taxon>Tracheophyta</taxon>
        <taxon>Spermatophyta</taxon>
        <taxon>Magnoliopsida</taxon>
        <taxon>eudicotyledons</taxon>
        <taxon>Gunneridae</taxon>
        <taxon>Pentapetalae</taxon>
        <taxon>asterids</taxon>
        <taxon>lamiids</taxon>
        <taxon>Lamiales</taxon>
        <taxon>Orobanchaceae</taxon>
        <taxon>Buchnereae</taxon>
        <taxon>Striga</taxon>
    </lineage>
</organism>
<keyword evidence="3" id="KW-0433">Leucine-rich repeat</keyword>
<dbReference type="Pfam" id="PF00560">
    <property type="entry name" value="LRR_1"/>
    <property type="match status" value="2"/>
</dbReference>
<feature type="transmembrane region" description="Helical" evidence="10">
    <location>
        <begin position="260"/>
        <end position="280"/>
    </location>
</feature>
<dbReference type="GO" id="GO:0005524">
    <property type="term" value="F:ATP binding"/>
    <property type="evidence" value="ECO:0007669"/>
    <property type="project" value="InterPro"/>
</dbReference>
<evidence type="ECO:0000256" key="8">
    <source>
        <dbReference type="ARBA" id="ARBA00023180"/>
    </source>
</evidence>
<dbReference type="PRINTS" id="PR00019">
    <property type="entry name" value="LEURICHRPT"/>
</dbReference>
<evidence type="ECO:0000256" key="2">
    <source>
        <dbReference type="ARBA" id="ARBA00009592"/>
    </source>
</evidence>
<evidence type="ECO:0000256" key="1">
    <source>
        <dbReference type="ARBA" id="ARBA00004167"/>
    </source>
</evidence>
<evidence type="ECO:0000256" key="6">
    <source>
        <dbReference type="ARBA" id="ARBA00022989"/>
    </source>
</evidence>
<sequence>MELHFPSLLLSAATLLLALSISSAANDTAALSLFRSQTDPHGALLPNWTTTPAAPTACAAAWSGVRCSRLRVIAVVLPSLSLRGPISALSSLDQLRLLDLRNNRLSGDLSPLTRCPNLKLAYLSGNDFSGQIPPDLPSLRRLLRLDLSNNNLRGPIPQNLSALSRLVTLNLQDNQITGQIPKSLDSLPNLRHLNLSNNELNGSISKSLLTKFGQTSFSGNEALCLNSTNCSSSSNSTNSNPTPPPTPPENQRKRMNKRTLISLTTLISILLLVLFSWVIFLCCCRKTKTDSTNSLAASEGGKRSSHSSHKGFIDNNESAGPTHTNGLVFFDEKNRFELEDLLRASAEVLGKGNLGTVYKAVLEGNRGTVAVKRLKDISSSDRKEFERCMDLIGNLRHPNIVRLRAYYYAREEKLLVYDYMPNGSLHELLHGNRGPGRVPLDWTTRIGLILGAARGVARAHDDHVGPRAPHGAVKSSNVLLDKDGVARISDFGLTLFQSPARAIAVLGGYRAPEQAVSKVLTREADVYAFGVLMLEVLTGRAPSGSDGPAADLPGWVRSMVKEEWTAEVFDGELSRYKNIEEELVSVLHVAMACVVSQPDKRPTMREVVRMVEEIRVAQTPLGEDYVESRDSMSP</sequence>
<keyword evidence="7 10" id="KW-0472">Membrane</keyword>
<dbReference type="FunFam" id="3.80.10.10:FF:000111">
    <property type="entry name" value="LRR receptor-like serine/threonine-protein kinase ERECTA"/>
    <property type="match status" value="1"/>
</dbReference>
<feature type="compositionally biased region" description="Low complexity" evidence="9">
    <location>
        <begin position="230"/>
        <end position="240"/>
    </location>
</feature>
<dbReference type="PROSITE" id="PS50011">
    <property type="entry name" value="PROTEIN_KINASE_DOM"/>
    <property type="match status" value="1"/>
</dbReference>
<keyword evidence="13" id="KW-0418">Kinase</keyword>
<name>A0A5A7Q6K5_STRAF</name>
<dbReference type="Gene3D" id="3.30.200.20">
    <property type="entry name" value="Phosphorylase Kinase, domain 1"/>
    <property type="match status" value="1"/>
</dbReference>
<evidence type="ECO:0000313" key="14">
    <source>
        <dbReference type="Proteomes" id="UP000325081"/>
    </source>
</evidence>
<protein>
    <submittedName>
        <fullName evidence="13">Leucine-rich repeat protein kinase family protein</fullName>
    </submittedName>
</protein>
<evidence type="ECO:0000259" key="12">
    <source>
        <dbReference type="PROSITE" id="PS50011"/>
    </source>
</evidence>
<dbReference type="InterPro" id="IPR000719">
    <property type="entry name" value="Prot_kinase_dom"/>
</dbReference>
<keyword evidence="4 10" id="KW-0812">Transmembrane</keyword>
<dbReference type="SUPFAM" id="SSF56112">
    <property type="entry name" value="Protein kinase-like (PK-like)"/>
    <property type="match status" value="1"/>
</dbReference>
<keyword evidence="8" id="KW-0325">Glycoprotein</keyword>